<organism evidence="5 6">
    <name type="scientific">Aegilops tauschii subsp. strangulata</name>
    <name type="common">Goatgrass</name>
    <dbReference type="NCBI Taxonomy" id="200361"/>
    <lineage>
        <taxon>Eukaryota</taxon>
        <taxon>Viridiplantae</taxon>
        <taxon>Streptophyta</taxon>
        <taxon>Embryophyta</taxon>
        <taxon>Tracheophyta</taxon>
        <taxon>Spermatophyta</taxon>
        <taxon>Magnoliopsida</taxon>
        <taxon>Liliopsida</taxon>
        <taxon>Poales</taxon>
        <taxon>Poaceae</taxon>
        <taxon>BOP clade</taxon>
        <taxon>Pooideae</taxon>
        <taxon>Triticodae</taxon>
        <taxon>Triticeae</taxon>
        <taxon>Triticinae</taxon>
        <taxon>Aegilops</taxon>
    </lineage>
</organism>
<keyword evidence="1" id="KW-0819">tRNA processing</keyword>
<evidence type="ECO:0000256" key="1">
    <source>
        <dbReference type="ARBA" id="ARBA00022694"/>
    </source>
</evidence>
<dbReference type="EnsemblPlants" id="AET5Gv20413200.6">
    <property type="protein sequence ID" value="AET5Gv20413200.6"/>
    <property type="gene ID" value="AET5Gv20413200"/>
</dbReference>
<protein>
    <recommendedName>
        <fullName evidence="4">CMP/dCMP-type deaminase domain-containing protein</fullName>
    </recommendedName>
</protein>
<feature type="region of interest" description="Disordered" evidence="3">
    <location>
        <begin position="406"/>
        <end position="425"/>
    </location>
</feature>
<dbReference type="GO" id="GO:0005634">
    <property type="term" value="C:nucleus"/>
    <property type="evidence" value="ECO:0007669"/>
    <property type="project" value="TreeGrafter"/>
</dbReference>
<evidence type="ECO:0000313" key="6">
    <source>
        <dbReference type="Proteomes" id="UP000015105"/>
    </source>
</evidence>
<dbReference type="Gene3D" id="3.40.140.10">
    <property type="entry name" value="Cytidine Deaminase, domain 2"/>
    <property type="match status" value="1"/>
</dbReference>
<keyword evidence="6" id="KW-1185">Reference proteome</keyword>
<feature type="region of interest" description="Disordered" evidence="3">
    <location>
        <begin position="379"/>
        <end position="401"/>
    </location>
</feature>
<evidence type="ECO:0000313" key="5">
    <source>
        <dbReference type="EnsemblPlants" id="AET5Gv20413200.6"/>
    </source>
</evidence>
<dbReference type="GO" id="GO:0005737">
    <property type="term" value="C:cytoplasm"/>
    <property type="evidence" value="ECO:0007669"/>
    <property type="project" value="TreeGrafter"/>
</dbReference>
<dbReference type="PANTHER" id="PTHR11079">
    <property type="entry name" value="CYTOSINE DEAMINASE FAMILY MEMBER"/>
    <property type="match status" value="1"/>
</dbReference>
<dbReference type="Proteomes" id="UP000015105">
    <property type="component" value="Chromosome 5D"/>
</dbReference>
<reference evidence="5" key="4">
    <citation type="submission" date="2019-03" db="UniProtKB">
        <authorList>
            <consortium name="EnsemblPlants"/>
        </authorList>
    </citation>
    <scope>IDENTIFICATION</scope>
</reference>
<sequence length="517" mass="57526">PRVSFRAFSSAQTLAQAQVQQRTAAYCTCTPQPCAASTHAGARTPSRRRLDQRTAACVAPTRHPQAALRRLVLHGFIPVWPAAIASQQSATRRRSFELVIMAWELTEVPGNPTSLQPSTVDVVAANILPKVTNALIRQLNQVCPLENLRHVKRVRRRVGCGENSELSIILCLSTGPDNCSEGFPEEVQKIVDNYHLSPFIAKVASCSATSKEEWEEQCKLWPTSYHPPHDIDGVSGFKEEELPSIFHFMRTAMQLSQVGNAAIIVDPSSMQIISKATDQTHQRDTCLKGNKCAMVEADNASSLPEAIEDKAETSLPLSSRFCNGLDREVSCIDPFGWMKQRCREQKTLPSEGGFLWHPLWHAAVVAIENAAERDRRMFPASTSTTEPKLNGDVENCSDDEPAKRLKTVTKDEEQSAHPARSSDLSERNRPYLCTGFDIYLVWEPCAMCAMALVHQRFKRVFYAFPNPITGALGSVYRLHGKKSLNHHYSVFRIKVPEAYLNGSTDCSEKWCSNSVSS</sequence>
<evidence type="ECO:0000256" key="2">
    <source>
        <dbReference type="ARBA" id="ARBA00038160"/>
    </source>
</evidence>
<dbReference type="InterPro" id="IPR016193">
    <property type="entry name" value="Cytidine_deaminase-like"/>
</dbReference>
<evidence type="ECO:0000259" key="4">
    <source>
        <dbReference type="PROSITE" id="PS51747"/>
    </source>
</evidence>
<reference evidence="6" key="1">
    <citation type="journal article" date="2014" name="Science">
        <title>Ancient hybridizations among the ancestral genomes of bread wheat.</title>
        <authorList>
            <consortium name="International Wheat Genome Sequencing Consortium,"/>
            <person name="Marcussen T."/>
            <person name="Sandve S.R."/>
            <person name="Heier L."/>
            <person name="Spannagl M."/>
            <person name="Pfeifer M."/>
            <person name="Jakobsen K.S."/>
            <person name="Wulff B.B."/>
            <person name="Steuernagel B."/>
            <person name="Mayer K.F."/>
            <person name="Olsen O.A."/>
        </authorList>
    </citation>
    <scope>NUCLEOTIDE SEQUENCE [LARGE SCALE GENOMIC DNA]</scope>
    <source>
        <strain evidence="6">cv. AL8/78</strain>
    </source>
</reference>
<dbReference type="PANTHER" id="PTHR11079:SF156">
    <property type="entry name" value="INACTIVE TRNA-SPECIFIC ADENOSINE DEAMINASE-LIKE PROTEIN 3-RELATED"/>
    <property type="match status" value="1"/>
</dbReference>
<dbReference type="InterPro" id="IPR002125">
    <property type="entry name" value="CMP_dCMP_dom"/>
</dbReference>
<reference evidence="5" key="5">
    <citation type="journal article" date="2021" name="G3 (Bethesda)">
        <title>Aegilops tauschii genome assembly Aet v5.0 features greater sequence contiguity and improved annotation.</title>
        <authorList>
            <person name="Wang L."/>
            <person name="Zhu T."/>
            <person name="Rodriguez J.C."/>
            <person name="Deal K.R."/>
            <person name="Dubcovsky J."/>
            <person name="McGuire P.E."/>
            <person name="Lux T."/>
            <person name="Spannagl M."/>
            <person name="Mayer K.F.X."/>
            <person name="Baldrich P."/>
            <person name="Meyers B.C."/>
            <person name="Huo N."/>
            <person name="Gu Y.Q."/>
            <person name="Zhou H."/>
            <person name="Devos K.M."/>
            <person name="Bennetzen J.L."/>
            <person name="Unver T."/>
            <person name="Budak H."/>
            <person name="Gulick P.J."/>
            <person name="Galiba G."/>
            <person name="Kalapos B."/>
            <person name="Nelson D.R."/>
            <person name="Li P."/>
            <person name="You F.M."/>
            <person name="Luo M.C."/>
            <person name="Dvorak J."/>
        </authorList>
    </citation>
    <scope>NUCLEOTIDE SEQUENCE [LARGE SCALE GENOMIC DNA]</scope>
    <source>
        <strain evidence="5">cv. AL8/78</strain>
    </source>
</reference>
<evidence type="ECO:0000256" key="3">
    <source>
        <dbReference type="SAM" id="MobiDB-lite"/>
    </source>
</evidence>
<accession>A0A453KHA9</accession>
<feature type="domain" description="CMP/dCMP-type deaminase" evidence="4">
    <location>
        <begin position="354"/>
        <end position="491"/>
    </location>
</feature>
<dbReference type="GO" id="GO:0052717">
    <property type="term" value="F:tRNA-specific adenosine-34 deaminase activity"/>
    <property type="evidence" value="ECO:0007669"/>
    <property type="project" value="TreeGrafter"/>
</dbReference>
<name>A0A453KHA9_AEGTS</name>
<dbReference type="STRING" id="200361.A0A453KHA9"/>
<comment type="similarity">
    <text evidence="2">Belongs to the cytidine and deoxycytidylate deaminase family. ADAT3 subfamily.</text>
</comment>
<dbReference type="AlphaFoldDB" id="A0A453KHA9"/>
<feature type="compositionally biased region" description="Basic and acidic residues" evidence="3">
    <location>
        <begin position="406"/>
        <end position="415"/>
    </location>
</feature>
<dbReference type="GO" id="GO:0008033">
    <property type="term" value="P:tRNA processing"/>
    <property type="evidence" value="ECO:0007669"/>
    <property type="project" value="UniProtKB-KW"/>
</dbReference>
<dbReference type="Gramene" id="AET5Gv20413200.6">
    <property type="protein sequence ID" value="AET5Gv20413200.6"/>
    <property type="gene ID" value="AET5Gv20413200"/>
</dbReference>
<proteinExistence type="inferred from homology"/>
<reference evidence="6" key="2">
    <citation type="journal article" date="2017" name="Nat. Plants">
        <title>The Aegilops tauschii genome reveals multiple impacts of transposons.</title>
        <authorList>
            <person name="Zhao G."/>
            <person name="Zou C."/>
            <person name="Li K."/>
            <person name="Wang K."/>
            <person name="Li T."/>
            <person name="Gao L."/>
            <person name="Zhang X."/>
            <person name="Wang H."/>
            <person name="Yang Z."/>
            <person name="Liu X."/>
            <person name="Jiang W."/>
            <person name="Mao L."/>
            <person name="Kong X."/>
            <person name="Jiao Y."/>
            <person name="Jia J."/>
        </authorList>
    </citation>
    <scope>NUCLEOTIDE SEQUENCE [LARGE SCALE GENOMIC DNA]</scope>
    <source>
        <strain evidence="6">cv. AL8/78</strain>
    </source>
</reference>
<reference evidence="5" key="3">
    <citation type="journal article" date="2017" name="Nature">
        <title>Genome sequence of the progenitor of the wheat D genome Aegilops tauschii.</title>
        <authorList>
            <person name="Luo M.C."/>
            <person name="Gu Y.Q."/>
            <person name="Puiu D."/>
            <person name="Wang H."/>
            <person name="Twardziok S.O."/>
            <person name="Deal K.R."/>
            <person name="Huo N."/>
            <person name="Zhu T."/>
            <person name="Wang L."/>
            <person name="Wang Y."/>
            <person name="McGuire P.E."/>
            <person name="Liu S."/>
            <person name="Long H."/>
            <person name="Ramasamy R.K."/>
            <person name="Rodriguez J.C."/>
            <person name="Van S.L."/>
            <person name="Yuan L."/>
            <person name="Wang Z."/>
            <person name="Xia Z."/>
            <person name="Xiao L."/>
            <person name="Anderson O.D."/>
            <person name="Ouyang S."/>
            <person name="Liang Y."/>
            <person name="Zimin A.V."/>
            <person name="Pertea G."/>
            <person name="Qi P."/>
            <person name="Bennetzen J.L."/>
            <person name="Dai X."/>
            <person name="Dawson M.W."/>
            <person name="Muller H.G."/>
            <person name="Kugler K."/>
            <person name="Rivarola-Duarte L."/>
            <person name="Spannagl M."/>
            <person name="Mayer K.F.X."/>
            <person name="Lu F.H."/>
            <person name="Bevan M.W."/>
            <person name="Leroy P."/>
            <person name="Li P."/>
            <person name="You F.M."/>
            <person name="Sun Q."/>
            <person name="Liu Z."/>
            <person name="Lyons E."/>
            <person name="Wicker T."/>
            <person name="Salzberg S.L."/>
            <person name="Devos K.M."/>
            <person name="Dvorak J."/>
        </authorList>
    </citation>
    <scope>NUCLEOTIDE SEQUENCE [LARGE SCALE GENOMIC DNA]</scope>
    <source>
        <strain evidence="5">cv. AL8/78</strain>
    </source>
</reference>
<dbReference type="PROSITE" id="PS51747">
    <property type="entry name" value="CYT_DCMP_DEAMINASES_2"/>
    <property type="match status" value="1"/>
</dbReference>
<dbReference type="SUPFAM" id="SSF53927">
    <property type="entry name" value="Cytidine deaminase-like"/>
    <property type="match status" value="1"/>
</dbReference>